<accession>A0A1J5SA45</accession>
<dbReference type="AlphaFoldDB" id="A0A1J5SA45"/>
<organism evidence="1">
    <name type="scientific">mine drainage metagenome</name>
    <dbReference type="NCBI Taxonomy" id="410659"/>
    <lineage>
        <taxon>unclassified sequences</taxon>
        <taxon>metagenomes</taxon>
        <taxon>ecological metagenomes</taxon>
    </lineage>
</organism>
<dbReference type="EMBL" id="MLJW01000050">
    <property type="protein sequence ID" value="OIR05377.1"/>
    <property type="molecule type" value="Genomic_DNA"/>
</dbReference>
<proteinExistence type="predicted"/>
<evidence type="ECO:0008006" key="2">
    <source>
        <dbReference type="Google" id="ProtNLM"/>
    </source>
</evidence>
<evidence type="ECO:0000313" key="1">
    <source>
        <dbReference type="EMBL" id="OIR05377.1"/>
    </source>
</evidence>
<name>A0A1J5SA45_9ZZZZ</name>
<reference evidence="1" key="1">
    <citation type="submission" date="2016-10" db="EMBL/GenBank/DDBJ databases">
        <title>Sequence of Gallionella enrichment culture.</title>
        <authorList>
            <person name="Poehlein A."/>
            <person name="Muehling M."/>
            <person name="Daniel R."/>
        </authorList>
    </citation>
    <scope>NUCLEOTIDE SEQUENCE</scope>
</reference>
<sequence length="83" mass="9759">MTTIAIREKLRNYISVADDKKVKAIYNLLEDEITETNEWWKDEKIITELERREKNYLNGTAKVFTLEQTVARAKQAVKKAKSK</sequence>
<protein>
    <recommendedName>
        <fullName evidence="2">Addiction module component</fullName>
    </recommendedName>
</protein>
<gene>
    <name evidence="1" type="ORF">GALL_124280</name>
</gene>
<comment type="caution">
    <text evidence="1">The sequence shown here is derived from an EMBL/GenBank/DDBJ whole genome shotgun (WGS) entry which is preliminary data.</text>
</comment>